<dbReference type="RefSeq" id="WP_013445626.1">
    <property type="nucleotide sequence ID" value="NC_014734.1"/>
</dbReference>
<feature type="domain" description="Outer membrane protein beta-barrel" evidence="3">
    <location>
        <begin position="8"/>
        <end position="222"/>
    </location>
</feature>
<name>E4T6B3_PALPW</name>
<evidence type="ECO:0000256" key="1">
    <source>
        <dbReference type="ARBA" id="ARBA00022729"/>
    </source>
</evidence>
<sequence>MKKICSLIIILSAFHFAASAQYTQGKIYIDGSVNYNNDNMSIATLKVGEATKTTSNNLTISPNIGYFVSDNFAIGIGLEYISLSSSNTALTGIEFDYIKKNLVNKIIDESSSKWKELAPTLFAKYIIPVSDKLSFSLKAKFSHGLLTDDIAINSTTINYDDKGSVSSQTSSTVVSEKPSKQTNRFSISPEFQYLITNKIGLQINFTGFSYNSIPVINPSFEQKDDGNFYHVVNYGTQKTTSFTINPSSWSFGVFFLLGKGSESKEIKTGE</sequence>
<feature type="chain" id="PRO_5003189205" description="Outer membrane protein beta-barrel domain-containing protein" evidence="2">
    <location>
        <begin position="21"/>
        <end position="270"/>
    </location>
</feature>
<dbReference type="InterPro" id="IPR011250">
    <property type="entry name" value="OMP/PagP_B-barrel"/>
</dbReference>
<evidence type="ECO:0000259" key="3">
    <source>
        <dbReference type="Pfam" id="PF13505"/>
    </source>
</evidence>
<proteinExistence type="predicted"/>
<keyword evidence="5" id="KW-1185">Reference proteome</keyword>
<dbReference type="KEGG" id="ppn:Palpr_2121"/>
<dbReference type="SUPFAM" id="SSF56925">
    <property type="entry name" value="OMPA-like"/>
    <property type="match status" value="1"/>
</dbReference>
<reference key="1">
    <citation type="submission" date="2010-11" db="EMBL/GenBank/DDBJ databases">
        <title>The complete genome of Paludibacter propionicigenes DSM 17365.</title>
        <authorList>
            <consortium name="US DOE Joint Genome Institute (JGI-PGF)"/>
            <person name="Lucas S."/>
            <person name="Copeland A."/>
            <person name="Lapidus A."/>
            <person name="Bruce D."/>
            <person name="Goodwin L."/>
            <person name="Pitluck S."/>
            <person name="Kyrpides N."/>
            <person name="Mavromatis K."/>
            <person name="Ivanova N."/>
            <person name="Munk A.C."/>
            <person name="Brettin T."/>
            <person name="Detter J.C."/>
            <person name="Han C."/>
            <person name="Tapia R."/>
            <person name="Land M."/>
            <person name="Hauser L."/>
            <person name="Markowitz V."/>
            <person name="Cheng J.-F."/>
            <person name="Hugenholtz P."/>
            <person name="Woyke T."/>
            <person name="Wu D."/>
            <person name="Gronow S."/>
            <person name="Wellnitz S."/>
            <person name="Brambilla E."/>
            <person name="Klenk H.-P."/>
            <person name="Eisen J.A."/>
        </authorList>
    </citation>
    <scope>NUCLEOTIDE SEQUENCE</scope>
    <source>
        <strain>WB4</strain>
    </source>
</reference>
<feature type="signal peptide" evidence="2">
    <location>
        <begin position="1"/>
        <end position="20"/>
    </location>
</feature>
<dbReference type="HOGENOM" id="CLU_100971_1_0_10"/>
<dbReference type="AlphaFoldDB" id="E4T6B3"/>
<keyword evidence="1 2" id="KW-0732">Signal</keyword>
<evidence type="ECO:0000313" key="4">
    <source>
        <dbReference type="EMBL" id="ADQ80257.1"/>
    </source>
</evidence>
<dbReference type="EMBL" id="CP002345">
    <property type="protein sequence ID" value="ADQ80257.1"/>
    <property type="molecule type" value="Genomic_DNA"/>
</dbReference>
<accession>E4T6B3</accession>
<dbReference type="Proteomes" id="UP000008718">
    <property type="component" value="Chromosome"/>
</dbReference>
<protein>
    <recommendedName>
        <fullName evidence="3">Outer membrane protein beta-barrel domain-containing protein</fullName>
    </recommendedName>
</protein>
<gene>
    <name evidence="4" type="ordered locus">Palpr_2121</name>
</gene>
<dbReference type="Gene3D" id="2.40.160.20">
    <property type="match status" value="1"/>
</dbReference>
<dbReference type="Pfam" id="PF13505">
    <property type="entry name" value="OMP_b-brl"/>
    <property type="match status" value="1"/>
</dbReference>
<evidence type="ECO:0000313" key="5">
    <source>
        <dbReference type="Proteomes" id="UP000008718"/>
    </source>
</evidence>
<organism evidence="4 5">
    <name type="scientific">Paludibacter propionicigenes (strain DSM 17365 / JCM 13257 / WB4)</name>
    <dbReference type="NCBI Taxonomy" id="694427"/>
    <lineage>
        <taxon>Bacteria</taxon>
        <taxon>Pseudomonadati</taxon>
        <taxon>Bacteroidota</taxon>
        <taxon>Bacteroidia</taxon>
        <taxon>Bacteroidales</taxon>
        <taxon>Paludibacteraceae</taxon>
        <taxon>Paludibacter</taxon>
    </lineage>
</organism>
<dbReference type="STRING" id="694427.Palpr_2121"/>
<dbReference type="InterPro" id="IPR027385">
    <property type="entry name" value="Beta-barrel_OMP"/>
</dbReference>
<evidence type="ECO:0000256" key="2">
    <source>
        <dbReference type="SAM" id="SignalP"/>
    </source>
</evidence>
<reference evidence="4 5" key="2">
    <citation type="journal article" date="2011" name="Stand. Genomic Sci.">
        <title>Complete genome sequence of Paludibacter propionicigenes type strain (WB4).</title>
        <authorList>
            <person name="Gronow S."/>
            <person name="Munk C."/>
            <person name="Lapidus A."/>
            <person name="Nolan M."/>
            <person name="Lucas S."/>
            <person name="Hammon N."/>
            <person name="Deshpande S."/>
            <person name="Cheng J.F."/>
            <person name="Tapia R."/>
            <person name="Han C."/>
            <person name="Goodwin L."/>
            <person name="Pitluck S."/>
            <person name="Liolios K."/>
            <person name="Ivanova N."/>
            <person name="Mavromatis K."/>
            <person name="Mikhailova N."/>
            <person name="Pati A."/>
            <person name="Chen A."/>
            <person name="Palaniappan K."/>
            <person name="Land M."/>
            <person name="Hauser L."/>
            <person name="Chang Y.J."/>
            <person name="Jeffries C.D."/>
            <person name="Brambilla E."/>
            <person name="Rohde M."/>
            <person name="Goker M."/>
            <person name="Detter J.C."/>
            <person name="Woyke T."/>
            <person name="Bristow J."/>
            <person name="Eisen J.A."/>
            <person name="Markowitz V."/>
            <person name="Hugenholtz P."/>
            <person name="Kyrpides N.C."/>
            <person name="Klenk H.P."/>
        </authorList>
    </citation>
    <scope>NUCLEOTIDE SEQUENCE [LARGE SCALE GENOMIC DNA]</scope>
    <source>
        <strain evidence="5">DSM 17365 / JCM 13257 / WB4</strain>
    </source>
</reference>
<dbReference type="OrthoDB" id="945117at2"/>